<protein>
    <submittedName>
        <fullName evidence="2">Uncharacterized protein</fullName>
    </submittedName>
</protein>
<proteinExistence type="predicted"/>
<evidence type="ECO:0000313" key="2">
    <source>
        <dbReference type="EMBL" id="PSL57804.1"/>
    </source>
</evidence>
<evidence type="ECO:0000313" key="3">
    <source>
        <dbReference type="Proteomes" id="UP000241118"/>
    </source>
</evidence>
<keyword evidence="3" id="KW-1185">Reference proteome</keyword>
<dbReference type="Proteomes" id="UP000241118">
    <property type="component" value="Unassembled WGS sequence"/>
</dbReference>
<evidence type="ECO:0000256" key="1">
    <source>
        <dbReference type="SAM" id="Phobius"/>
    </source>
</evidence>
<comment type="caution">
    <text evidence="2">The sequence shown here is derived from an EMBL/GenBank/DDBJ whole genome shotgun (WGS) entry which is preliminary data.</text>
</comment>
<sequence length="51" mass="5524">MDHWVVVLLGAQVAGLTGAGLRVRWQAVRGRRRARVTLSLTVGWALAGGER</sequence>
<dbReference type="AlphaFoldDB" id="A0A2P8IH70"/>
<dbReference type="EMBL" id="PYAX01000001">
    <property type="protein sequence ID" value="PSL57804.1"/>
    <property type="molecule type" value="Genomic_DNA"/>
</dbReference>
<feature type="transmembrane region" description="Helical" evidence="1">
    <location>
        <begin position="6"/>
        <end position="25"/>
    </location>
</feature>
<reference evidence="2 3" key="1">
    <citation type="submission" date="2018-03" db="EMBL/GenBank/DDBJ databases">
        <title>Genomic Encyclopedia of Type Strains, Phase III (KMG-III): the genomes of soil and plant-associated and newly described type strains.</title>
        <authorList>
            <person name="Whitman W."/>
        </authorList>
    </citation>
    <scope>NUCLEOTIDE SEQUENCE [LARGE SCALE GENOMIC DNA]</scope>
    <source>
        <strain evidence="2 3">CGMCC 4.7097</strain>
    </source>
</reference>
<name>A0A2P8IH70_SACCR</name>
<keyword evidence="1" id="KW-1133">Transmembrane helix</keyword>
<keyword evidence="1" id="KW-0472">Membrane</keyword>
<keyword evidence="1" id="KW-0812">Transmembrane</keyword>
<organism evidence="2 3">
    <name type="scientific">Saccharothrix carnea</name>
    <dbReference type="NCBI Taxonomy" id="1280637"/>
    <lineage>
        <taxon>Bacteria</taxon>
        <taxon>Bacillati</taxon>
        <taxon>Actinomycetota</taxon>
        <taxon>Actinomycetes</taxon>
        <taxon>Pseudonocardiales</taxon>
        <taxon>Pseudonocardiaceae</taxon>
        <taxon>Saccharothrix</taxon>
    </lineage>
</organism>
<dbReference type="RefSeq" id="WP_181319915.1">
    <property type="nucleotide sequence ID" value="NZ_PYAX01000001.1"/>
</dbReference>
<gene>
    <name evidence="2" type="ORF">B0I31_10115</name>
</gene>
<accession>A0A2P8IH70</accession>